<evidence type="ECO:0000313" key="2">
    <source>
        <dbReference type="Proteomes" id="UP000748308"/>
    </source>
</evidence>
<proteinExistence type="predicted"/>
<protein>
    <submittedName>
        <fullName evidence="1">Uncharacterized protein</fullName>
    </submittedName>
</protein>
<dbReference type="EMBL" id="VGIY01000253">
    <property type="protein sequence ID" value="MBM3318067.1"/>
    <property type="molecule type" value="Genomic_DNA"/>
</dbReference>
<gene>
    <name evidence="1" type="ORF">FJY75_09475</name>
</gene>
<sequence>GRAAPTNQPGHAFQLRREEFTTMLAPRFRARLFGQKGEAVELWRPGGRYFLMLALCRSRGDRPPARGAR</sequence>
<organism evidence="1 2">
    <name type="scientific">Eiseniibacteriota bacterium</name>
    <dbReference type="NCBI Taxonomy" id="2212470"/>
    <lineage>
        <taxon>Bacteria</taxon>
        <taxon>Candidatus Eiseniibacteriota</taxon>
    </lineage>
</organism>
<reference evidence="1" key="1">
    <citation type="submission" date="2019-03" db="EMBL/GenBank/DDBJ databases">
        <title>Lake Tanganyika Metagenome-Assembled Genomes (MAGs).</title>
        <authorList>
            <person name="Tran P."/>
        </authorList>
    </citation>
    <scope>NUCLEOTIDE SEQUENCE</scope>
    <source>
        <strain evidence="1">M_DeepCast_400m_m2_100</strain>
    </source>
</reference>
<dbReference type="Proteomes" id="UP000748308">
    <property type="component" value="Unassembled WGS sequence"/>
</dbReference>
<accession>A0A937XBU2</accession>
<dbReference type="AlphaFoldDB" id="A0A937XBU2"/>
<evidence type="ECO:0000313" key="1">
    <source>
        <dbReference type="EMBL" id="MBM3318067.1"/>
    </source>
</evidence>
<feature type="non-terminal residue" evidence="1">
    <location>
        <position position="1"/>
    </location>
</feature>
<name>A0A937XBU2_UNCEI</name>
<comment type="caution">
    <text evidence="1">The sequence shown here is derived from an EMBL/GenBank/DDBJ whole genome shotgun (WGS) entry which is preliminary data.</text>
</comment>